<gene>
    <name evidence="7" type="ORF">TCAL_17232</name>
</gene>
<keyword evidence="2" id="KW-0677">Repeat</keyword>
<keyword evidence="1" id="KW-0479">Metal-binding</keyword>
<keyword evidence="4" id="KW-0862">Zinc</keyword>
<dbReference type="PANTHER" id="PTHR24408">
    <property type="entry name" value="ZINC FINGER PROTEIN"/>
    <property type="match status" value="1"/>
</dbReference>
<keyword evidence="8" id="KW-1185">Reference proteome</keyword>
<dbReference type="SUPFAM" id="SSF57667">
    <property type="entry name" value="beta-beta-alpha zinc fingers"/>
    <property type="match status" value="1"/>
</dbReference>
<feature type="domain" description="C2H2-type" evidence="6">
    <location>
        <begin position="89"/>
        <end position="117"/>
    </location>
</feature>
<protein>
    <recommendedName>
        <fullName evidence="6">C2H2-type domain-containing protein</fullName>
    </recommendedName>
</protein>
<reference evidence="7 8" key="1">
    <citation type="journal article" date="2018" name="Nat. Ecol. Evol.">
        <title>Genomic signatures of mitonuclear coevolution across populations of Tigriopus californicus.</title>
        <authorList>
            <person name="Barreto F.S."/>
            <person name="Watson E.T."/>
            <person name="Lima T.G."/>
            <person name="Willett C.S."/>
            <person name="Edmands S."/>
            <person name="Li W."/>
            <person name="Burton R.S."/>
        </authorList>
    </citation>
    <scope>NUCLEOTIDE SEQUENCE [LARGE SCALE GENOMIC DNA]</scope>
    <source>
        <strain evidence="7 8">San Diego</strain>
    </source>
</reference>
<keyword evidence="3 5" id="KW-0863">Zinc-finger</keyword>
<evidence type="ECO:0000259" key="6">
    <source>
        <dbReference type="PROSITE" id="PS50157"/>
    </source>
</evidence>
<dbReference type="InterPro" id="IPR013087">
    <property type="entry name" value="Znf_C2H2_type"/>
</dbReference>
<dbReference type="GO" id="GO:0005634">
    <property type="term" value="C:nucleus"/>
    <property type="evidence" value="ECO:0007669"/>
    <property type="project" value="TreeGrafter"/>
</dbReference>
<dbReference type="Gene3D" id="3.30.160.60">
    <property type="entry name" value="Classic Zinc Finger"/>
    <property type="match status" value="1"/>
</dbReference>
<dbReference type="Proteomes" id="UP000318571">
    <property type="component" value="Chromosome 8"/>
</dbReference>
<accession>A0A553N6X1</accession>
<dbReference type="GO" id="GO:0000981">
    <property type="term" value="F:DNA-binding transcription factor activity, RNA polymerase II-specific"/>
    <property type="evidence" value="ECO:0007669"/>
    <property type="project" value="TreeGrafter"/>
</dbReference>
<dbReference type="GO" id="GO:0043565">
    <property type="term" value="F:sequence-specific DNA binding"/>
    <property type="evidence" value="ECO:0007669"/>
    <property type="project" value="TreeGrafter"/>
</dbReference>
<evidence type="ECO:0000256" key="3">
    <source>
        <dbReference type="ARBA" id="ARBA00022771"/>
    </source>
</evidence>
<evidence type="ECO:0000313" key="8">
    <source>
        <dbReference type="Proteomes" id="UP000318571"/>
    </source>
</evidence>
<dbReference type="GO" id="GO:0008270">
    <property type="term" value="F:zinc ion binding"/>
    <property type="evidence" value="ECO:0007669"/>
    <property type="project" value="UniProtKB-KW"/>
</dbReference>
<dbReference type="PROSITE" id="PS00028">
    <property type="entry name" value="ZINC_FINGER_C2H2_1"/>
    <property type="match status" value="1"/>
</dbReference>
<dbReference type="SMART" id="SM00355">
    <property type="entry name" value="ZnF_C2H2"/>
    <property type="match status" value="3"/>
</dbReference>
<dbReference type="PANTHER" id="PTHR24408:SF58">
    <property type="entry name" value="TRANSCRIPTION FACTOR (TFIIIA), PUTATIVE (AFU_ORTHOLOGUE AFUA_1G05150)-RELATED"/>
    <property type="match status" value="1"/>
</dbReference>
<sequence length="132" mass="15242">MVAIPGTNSVMCKLCGFTSKLKSTTKRHVIANHTNIRYPCQICPKMNPLDFARLIPGTSNYACRICGYNAQRRKDVTKHAIAKHTNIRFPCQYCDKTWTAESTRVIHYKKVHKLEVTAPQIREMIELERNNY</sequence>
<dbReference type="EMBL" id="VCGU01000459">
    <property type="protein sequence ID" value="TRY61150.1"/>
    <property type="molecule type" value="Genomic_DNA"/>
</dbReference>
<evidence type="ECO:0000256" key="5">
    <source>
        <dbReference type="PROSITE-ProRule" id="PRU00042"/>
    </source>
</evidence>
<evidence type="ECO:0000313" key="7">
    <source>
        <dbReference type="EMBL" id="TRY61150.1"/>
    </source>
</evidence>
<dbReference type="InterPro" id="IPR036236">
    <property type="entry name" value="Znf_C2H2_sf"/>
</dbReference>
<proteinExistence type="predicted"/>
<dbReference type="PROSITE" id="PS50157">
    <property type="entry name" value="ZINC_FINGER_C2H2_2"/>
    <property type="match status" value="1"/>
</dbReference>
<evidence type="ECO:0000256" key="2">
    <source>
        <dbReference type="ARBA" id="ARBA00022737"/>
    </source>
</evidence>
<dbReference type="AlphaFoldDB" id="A0A553N6X1"/>
<comment type="caution">
    <text evidence="7">The sequence shown here is derived from an EMBL/GenBank/DDBJ whole genome shotgun (WGS) entry which is preliminary data.</text>
</comment>
<evidence type="ECO:0000256" key="4">
    <source>
        <dbReference type="ARBA" id="ARBA00022833"/>
    </source>
</evidence>
<organism evidence="7 8">
    <name type="scientific">Tigriopus californicus</name>
    <name type="common">Marine copepod</name>
    <dbReference type="NCBI Taxonomy" id="6832"/>
    <lineage>
        <taxon>Eukaryota</taxon>
        <taxon>Metazoa</taxon>
        <taxon>Ecdysozoa</taxon>
        <taxon>Arthropoda</taxon>
        <taxon>Crustacea</taxon>
        <taxon>Multicrustacea</taxon>
        <taxon>Hexanauplia</taxon>
        <taxon>Copepoda</taxon>
        <taxon>Harpacticoida</taxon>
        <taxon>Harpacticidae</taxon>
        <taxon>Tigriopus</taxon>
    </lineage>
</organism>
<name>A0A553N6X1_TIGCA</name>
<evidence type="ECO:0000256" key="1">
    <source>
        <dbReference type="ARBA" id="ARBA00022723"/>
    </source>
</evidence>